<dbReference type="EMBL" id="CP000816">
    <property type="protein sequence ID" value="ABU81491.1"/>
    <property type="molecule type" value="Genomic_DNA"/>
</dbReference>
<keyword evidence="4" id="KW-1185">Reference proteome</keyword>
<dbReference type="SUPFAM" id="SSF54909">
    <property type="entry name" value="Dimeric alpha+beta barrel"/>
    <property type="match status" value="1"/>
</dbReference>
<comment type="pathway">
    <text evidence="1">Amino-acid biosynthesis.</text>
</comment>
<organism evidence="3 4">
    <name type="scientific">Ignicoccus hospitalis (strain KIN4/I / DSM 18386 / JCM 14125)</name>
    <dbReference type="NCBI Taxonomy" id="453591"/>
    <lineage>
        <taxon>Archaea</taxon>
        <taxon>Thermoproteota</taxon>
        <taxon>Thermoprotei</taxon>
        <taxon>Desulfurococcales</taxon>
        <taxon>Desulfurococcaceae</taxon>
        <taxon>Ignicoccus</taxon>
    </lineage>
</organism>
<evidence type="ECO:0000313" key="4">
    <source>
        <dbReference type="Proteomes" id="UP000000262"/>
    </source>
</evidence>
<evidence type="ECO:0000256" key="1">
    <source>
        <dbReference type="ARBA" id="ARBA00029440"/>
    </source>
</evidence>
<proteinExistence type="predicted"/>
<dbReference type="RefSeq" id="WP_011998343.1">
    <property type="nucleotide sequence ID" value="NC_009776.1"/>
</dbReference>
<name>A8A989_IGNH4</name>
<dbReference type="GeneID" id="5562741"/>
<dbReference type="OrthoDB" id="8136at2157"/>
<dbReference type="Pfam" id="PF01037">
    <property type="entry name" value="AsnC_trans_reg"/>
    <property type="match status" value="1"/>
</dbReference>
<dbReference type="eggNOG" id="arCOG01117">
    <property type="taxonomic scope" value="Archaea"/>
</dbReference>
<accession>A8A989</accession>
<sequence>MWVARVALAIVLINTEIGGELDVFEKLKSIKAVREAYITYGTFDIVAKIESPTLSEIQKVVNEIRNLKGVRSTLTLIAVEGKHFQR</sequence>
<dbReference type="KEGG" id="iho:Igni_0308"/>
<protein>
    <submittedName>
        <fullName evidence="3">Putative transcriptional regulator, AsnC family</fullName>
    </submittedName>
</protein>
<feature type="domain" description="Transcription regulator AsnC/Lrp ligand binding" evidence="2">
    <location>
        <begin position="11"/>
        <end position="80"/>
    </location>
</feature>
<dbReference type="InterPro" id="IPR019887">
    <property type="entry name" value="Tscrpt_reg_AsnC/Lrp_C"/>
</dbReference>
<reference evidence="3 4" key="1">
    <citation type="journal article" date="2008" name="Genome Biol.">
        <title>A genomic analysis of the archaeal system Ignicoccus hospitalis-Nanoarchaeum equitans.</title>
        <authorList>
            <person name="Podar M."/>
            <person name="Anderson I."/>
            <person name="Makarova K.S."/>
            <person name="Elkins J.G."/>
            <person name="Ivanova N."/>
            <person name="Wall M.A."/>
            <person name="Lykidis A."/>
            <person name="Mavromatis K."/>
            <person name="Sun H."/>
            <person name="Hudson M.E."/>
            <person name="Chen W."/>
            <person name="Deciu C."/>
            <person name="Hutchison D."/>
            <person name="Eads J.R."/>
            <person name="Anderson A."/>
            <person name="Fernandes F."/>
            <person name="Szeto E."/>
            <person name="Lapidus A."/>
            <person name="Kyrpides N.C."/>
            <person name="Saier M.H.Jr."/>
            <person name="Richardson P.M."/>
            <person name="Rachel R."/>
            <person name="Huber H."/>
            <person name="Eisen J.A."/>
            <person name="Koonin E.V."/>
            <person name="Keller M."/>
            <person name="Stetter K.O."/>
        </authorList>
    </citation>
    <scope>NUCLEOTIDE SEQUENCE [LARGE SCALE GENOMIC DNA]</scope>
    <source>
        <strain evidence="4">KIN4/I / DSM 18386 / JCM 14125</strain>
    </source>
</reference>
<dbReference type="PhylomeDB" id="A8A989"/>
<dbReference type="Proteomes" id="UP000000262">
    <property type="component" value="Chromosome"/>
</dbReference>
<evidence type="ECO:0000259" key="2">
    <source>
        <dbReference type="Pfam" id="PF01037"/>
    </source>
</evidence>
<dbReference type="AlphaFoldDB" id="A8A989"/>
<dbReference type="Gene3D" id="3.30.70.920">
    <property type="match status" value="1"/>
</dbReference>
<dbReference type="STRING" id="453591.Igni_0308"/>
<evidence type="ECO:0000313" key="3">
    <source>
        <dbReference type="EMBL" id="ABU81491.1"/>
    </source>
</evidence>
<gene>
    <name evidence="3" type="ordered locus">Igni_0308</name>
</gene>
<dbReference type="HOGENOM" id="CLU_170329_2_2_2"/>
<dbReference type="InterPro" id="IPR011008">
    <property type="entry name" value="Dimeric_a/b-barrel"/>
</dbReference>